<dbReference type="NCBIfam" id="TIGR02451">
    <property type="entry name" value="anti_sig_ChrR"/>
    <property type="match status" value="1"/>
</dbReference>
<dbReference type="InterPro" id="IPR011051">
    <property type="entry name" value="RmlC_Cupin_sf"/>
</dbReference>
<protein>
    <submittedName>
        <fullName evidence="2">Cupin domain-containing protein</fullName>
    </submittedName>
</protein>
<proteinExistence type="predicted"/>
<name>A0A931I556_9HYPH</name>
<dbReference type="CDD" id="cd20301">
    <property type="entry name" value="cupin_ChrR"/>
    <property type="match status" value="1"/>
</dbReference>
<dbReference type="InterPro" id="IPR014710">
    <property type="entry name" value="RmlC-like_jellyroll"/>
</dbReference>
<evidence type="ECO:0000313" key="3">
    <source>
        <dbReference type="Proteomes" id="UP000631694"/>
    </source>
</evidence>
<keyword evidence="3" id="KW-1185">Reference proteome</keyword>
<dbReference type="Proteomes" id="UP000631694">
    <property type="component" value="Unassembled WGS sequence"/>
</dbReference>
<accession>A0A931I556</accession>
<evidence type="ECO:0000259" key="1">
    <source>
        <dbReference type="Pfam" id="PF12973"/>
    </source>
</evidence>
<dbReference type="InterPro" id="IPR025979">
    <property type="entry name" value="ChrR-like_cupin_dom"/>
</dbReference>
<dbReference type="Pfam" id="PF12973">
    <property type="entry name" value="Cupin_7"/>
    <property type="match status" value="1"/>
</dbReference>
<evidence type="ECO:0000313" key="2">
    <source>
        <dbReference type="EMBL" id="MBH0239759.1"/>
    </source>
</evidence>
<dbReference type="SUPFAM" id="SSF51182">
    <property type="entry name" value="RmlC-like cupins"/>
    <property type="match status" value="1"/>
</dbReference>
<organism evidence="2 3">
    <name type="scientific">Methylobrevis albus</name>
    <dbReference type="NCBI Taxonomy" id="2793297"/>
    <lineage>
        <taxon>Bacteria</taxon>
        <taxon>Pseudomonadati</taxon>
        <taxon>Pseudomonadota</taxon>
        <taxon>Alphaproteobacteria</taxon>
        <taxon>Hyphomicrobiales</taxon>
        <taxon>Pleomorphomonadaceae</taxon>
        <taxon>Methylobrevis</taxon>
    </lineage>
</organism>
<sequence length="221" mass="23823">MLPSRADELDALFAGYALGTLPLPLQLLVDAHLEISTRNRGFVADLEAMAGRTLESAEPAGLSDRDRRLAAIFNLGEDDAPIAPTMSEPEVESERPRMPAAIRRFLGGDSDPSRWKKVLPGFRELKLGEFDGCRTSLMWIRAGQAMPVHTHEGAEVTLVLEGGFADGIGHYEAGDIAIADDTVDHRPVADADGDCICLAITDAPLRLTGPIGRLFNPLIRG</sequence>
<dbReference type="Gene3D" id="1.10.10.1320">
    <property type="entry name" value="Anti-sigma factor, zinc-finger domain"/>
    <property type="match status" value="1"/>
</dbReference>
<gene>
    <name evidence="2" type="ORF">I5731_18210</name>
</gene>
<reference evidence="2" key="1">
    <citation type="submission" date="2020-12" db="EMBL/GenBank/DDBJ databases">
        <title>Methylobrevis albus sp. nov., isolated from fresh water lack sediment.</title>
        <authorList>
            <person name="Zou Q."/>
        </authorList>
    </citation>
    <scope>NUCLEOTIDE SEQUENCE</scope>
    <source>
        <strain evidence="2">L22</strain>
    </source>
</reference>
<dbReference type="InterPro" id="IPR012807">
    <property type="entry name" value="Anti-sigma_ChrR"/>
</dbReference>
<feature type="domain" description="ChrR-like cupin" evidence="1">
    <location>
        <begin position="111"/>
        <end position="198"/>
    </location>
</feature>
<dbReference type="EMBL" id="JADZLT010000056">
    <property type="protein sequence ID" value="MBH0239759.1"/>
    <property type="molecule type" value="Genomic_DNA"/>
</dbReference>
<dbReference type="InterPro" id="IPR041916">
    <property type="entry name" value="Anti_sigma_zinc_sf"/>
</dbReference>
<comment type="caution">
    <text evidence="2">The sequence shown here is derived from an EMBL/GenBank/DDBJ whole genome shotgun (WGS) entry which is preliminary data.</text>
</comment>
<dbReference type="RefSeq" id="WP_197312837.1">
    <property type="nucleotide sequence ID" value="NZ_JADZLT010000056.1"/>
</dbReference>
<dbReference type="AlphaFoldDB" id="A0A931I556"/>
<dbReference type="Gene3D" id="2.60.120.10">
    <property type="entry name" value="Jelly Rolls"/>
    <property type="match status" value="1"/>
</dbReference>